<feature type="repeat" description="WD" evidence="3">
    <location>
        <begin position="775"/>
        <end position="816"/>
    </location>
</feature>
<reference evidence="5 6" key="1">
    <citation type="submission" date="2020-01" db="EMBL/GenBank/DDBJ databases">
        <title>Herbidospora sp. NEAU-GS84 nov., a novel actinomycete isolated from soil.</title>
        <authorList>
            <person name="Han L."/>
        </authorList>
    </citation>
    <scope>NUCLEOTIDE SEQUENCE [LARGE SCALE GENOMIC DNA]</scope>
    <source>
        <strain evidence="5 6">NEAU-GS84</strain>
    </source>
</reference>
<evidence type="ECO:0000256" key="2">
    <source>
        <dbReference type="ARBA" id="ARBA00022737"/>
    </source>
</evidence>
<dbReference type="InterPro" id="IPR015943">
    <property type="entry name" value="WD40/YVTN_repeat-like_dom_sf"/>
</dbReference>
<dbReference type="Proteomes" id="UP000479526">
    <property type="component" value="Unassembled WGS sequence"/>
</dbReference>
<keyword evidence="1 3" id="KW-0853">WD repeat</keyword>
<feature type="repeat" description="WD" evidence="3">
    <location>
        <begin position="725"/>
        <end position="766"/>
    </location>
</feature>
<dbReference type="SMART" id="SM00320">
    <property type="entry name" value="WD40"/>
    <property type="match status" value="9"/>
</dbReference>
<sequence>MSSRPPYPGLAAFGAPDAAVFFGRDDLLSELRRRTENERLVVVTGASGAGKTSLVDVGLGGLRLRPGDDPVGALLAAFGAAMDRDRLAAAPHHLDESGNPGLVVVDRFEEVFVLCRDLDARRTFVAALAATRARVVLVLRADFTGDAAAHPELVAALSRPLLVSPLSGYDLRAAVERPALAHGVTFEEGLVDEIVADHNGDLPLLAHTLRVMWDRREGGPLTFEGYRATGRVTGAIPRSAERALVRNDARAALSALAGPHGTLRPGPMTPELEPFVAAGLVRTDGESAELAHEAVIRAWPRFTAWTEADRAAGQVRREFAADADRWVLSGFAPPHLYTGTRLAAARAAVRRIRRELTPAEVAFLEASAAQEFEGRRADDRRTFVRGLFSIAAVALLVLSFGATGALALLVNGATRDRDAAVGRSTVAVARHLLAQGDALAADQPVLARLLRLAGAEIAPALPEAAAGLRASAAHPALDVLRPPGVETMVVSAAGLAATTSGGDVTLWRDGARLAVVHAHDDPISALAFTRDGRRFATAASDGSVRIWDTAARDMLVAVDDGGLGRKAVAFGPDGRTIAVAAAGRPVTIWSTTTAQPVAEFPAAGERPLVLFGNDGDTFYTATARGLEVFDLPTRKRLRLLPSERVTSAALTPNTRTLAVGRADGGVEIWGVGEREFTPRGEFAAHDRAVETITFSPDGRTFATGGGDEAVRIWETASRRRVGDTITGHTGTVVAVGYLPDGRTLLTAATDRTVRVWNTAAYDSVLDLTTRVADPKSGRFATVDAIAFTQDGTIFATGDAAGTVRLWRTASRTPLGLPIETRTSGVHSMVFDPTTGGLVVLSTDNVISLLDVDSRTSQPLWANPPQEVTNHGVLGPDGRTLALAYGANVEVWDNQTRRLTGRLGGHDGDVRAVAFSPDGRLLATGGADRVIRLWDPVKATAAGPALLGHTGDVLSVAFSPDGSVLASGDDSGMVRFWDVATGRSLGAYHGRAPADGVPAFAASALAFSPDGGTLVGGGRFTAPGQPALEIWDSTLYGADARDLVCDQAGRTLTPEEWRVHVPGQPYRRLC</sequence>
<feature type="repeat" description="WD" evidence="3">
    <location>
        <begin position="902"/>
        <end position="934"/>
    </location>
</feature>
<dbReference type="Pfam" id="PF00400">
    <property type="entry name" value="WD40"/>
    <property type="match status" value="6"/>
</dbReference>
<dbReference type="RefSeq" id="WP_161482348.1">
    <property type="nucleotide sequence ID" value="NZ_WXEW01000008.1"/>
</dbReference>
<dbReference type="InterPro" id="IPR049052">
    <property type="entry name" value="nSTAND1"/>
</dbReference>
<keyword evidence="6" id="KW-1185">Reference proteome</keyword>
<evidence type="ECO:0000313" key="5">
    <source>
        <dbReference type="EMBL" id="NAS25246.1"/>
    </source>
</evidence>
<dbReference type="InterPro" id="IPR020472">
    <property type="entry name" value="WD40_PAC1"/>
</dbReference>
<dbReference type="Pfam" id="PF20703">
    <property type="entry name" value="nSTAND1"/>
    <property type="match status" value="1"/>
</dbReference>
<gene>
    <name evidence="5" type="ORF">GT755_26635</name>
</gene>
<feature type="repeat" description="WD" evidence="3">
    <location>
        <begin position="682"/>
        <end position="723"/>
    </location>
</feature>
<organism evidence="5 6">
    <name type="scientific">Herbidospora solisilvae</name>
    <dbReference type="NCBI Taxonomy" id="2696284"/>
    <lineage>
        <taxon>Bacteria</taxon>
        <taxon>Bacillati</taxon>
        <taxon>Actinomycetota</taxon>
        <taxon>Actinomycetes</taxon>
        <taxon>Streptosporangiales</taxon>
        <taxon>Streptosporangiaceae</taxon>
        <taxon>Herbidospora</taxon>
    </lineage>
</organism>
<name>A0A7C9J5J0_9ACTN</name>
<feature type="domain" description="Novel STAND NTPase 1" evidence="4">
    <location>
        <begin position="6"/>
        <end position="327"/>
    </location>
</feature>
<evidence type="ECO:0000313" key="6">
    <source>
        <dbReference type="Proteomes" id="UP000479526"/>
    </source>
</evidence>
<keyword evidence="2" id="KW-0677">Repeat</keyword>
<dbReference type="PROSITE" id="PS50082">
    <property type="entry name" value="WD_REPEATS_2"/>
    <property type="match status" value="6"/>
</dbReference>
<feature type="repeat" description="WD" evidence="3">
    <location>
        <begin position="516"/>
        <end position="557"/>
    </location>
</feature>
<dbReference type="InterPro" id="IPR036322">
    <property type="entry name" value="WD40_repeat_dom_sf"/>
</dbReference>
<dbReference type="PROSITE" id="PS50294">
    <property type="entry name" value="WD_REPEATS_REGION"/>
    <property type="match status" value="5"/>
</dbReference>
<dbReference type="AlphaFoldDB" id="A0A7C9J5J0"/>
<dbReference type="PANTHER" id="PTHR44019">
    <property type="entry name" value="WD REPEAT-CONTAINING PROTEIN 55"/>
    <property type="match status" value="1"/>
</dbReference>
<evidence type="ECO:0000256" key="1">
    <source>
        <dbReference type="ARBA" id="ARBA00022574"/>
    </source>
</evidence>
<dbReference type="SUPFAM" id="SSF50978">
    <property type="entry name" value="WD40 repeat-like"/>
    <property type="match status" value="2"/>
</dbReference>
<evidence type="ECO:0000259" key="4">
    <source>
        <dbReference type="Pfam" id="PF20703"/>
    </source>
</evidence>
<feature type="repeat" description="WD" evidence="3">
    <location>
        <begin position="945"/>
        <end position="986"/>
    </location>
</feature>
<dbReference type="PANTHER" id="PTHR44019:SF8">
    <property type="entry name" value="POC1 CENTRIOLAR PROTEIN HOMOLOG"/>
    <property type="match status" value="1"/>
</dbReference>
<dbReference type="EMBL" id="WXEW01000008">
    <property type="protein sequence ID" value="NAS25246.1"/>
    <property type="molecule type" value="Genomic_DNA"/>
</dbReference>
<comment type="caution">
    <text evidence="5">The sequence shown here is derived from an EMBL/GenBank/DDBJ whole genome shotgun (WGS) entry which is preliminary data.</text>
</comment>
<protein>
    <recommendedName>
        <fullName evidence="4">Novel STAND NTPase 1 domain-containing protein</fullName>
    </recommendedName>
</protein>
<evidence type="ECO:0000256" key="3">
    <source>
        <dbReference type="PROSITE-ProRule" id="PRU00221"/>
    </source>
</evidence>
<dbReference type="PRINTS" id="PR00320">
    <property type="entry name" value="GPROTEINBRPT"/>
</dbReference>
<dbReference type="InterPro" id="IPR027417">
    <property type="entry name" value="P-loop_NTPase"/>
</dbReference>
<dbReference type="InterPro" id="IPR050505">
    <property type="entry name" value="WDR55/POC1"/>
</dbReference>
<dbReference type="Gene3D" id="2.130.10.10">
    <property type="entry name" value="YVTN repeat-like/Quinoprotein amine dehydrogenase"/>
    <property type="match status" value="3"/>
</dbReference>
<dbReference type="InterPro" id="IPR001680">
    <property type="entry name" value="WD40_rpt"/>
</dbReference>
<dbReference type="SUPFAM" id="SSF52540">
    <property type="entry name" value="P-loop containing nucleoside triphosphate hydrolases"/>
    <property type="match status" value="1"/>
</dbReference>
<proteinExistence type="predicted"/>
<dbReference type="CDD" id="cd00200">
    <property type="entry name" value="WD40"/>
    <property type="match status" value="1"/>
</dbReference>
<dbReference type="Gene3D" id="3.40.50.300">
    <property type="entry name" value="P-loop containing nucleotide triphosphate hydrolases"/>
    <property type="match status" value="1"/>
</dbReference>
<accession>A0A7C9J5J0</accession>